<name>A0A2P7R440_9GAMM</name>
<feature type="transmembrane region" description="Helical" evidence="7">
    <location>
        <begin position="111"/>
        <end position="129"/>
    </location>
</feature>
<evidence type="ECO:0000256" key="6">
    <source>
        <dbReference type="ARBA" id="ARBA00023136"/>
    </source>
</evidence>
<accession>A0A2P7R440</accession>
<dbReference type="PANTHER" id="PTHR30576:SF0">
    <property type="entry name" value="UNDECAPRENYL-PHOSPHATE N-ACETYLGALACTOSAMINYL 1-PHOSPHATE TRANSFERASE-RELATED"/>
    <property type="match status" value="1"/>
</dbReference>
<dbReference type="InterPro" id="IPR003362">
    <property type="entry name" value="Bact_transf"/>
</dbReference>
<sequence>MSQKLERRYSRWYQSVLLHSFTQFFIGVAAVVLLPCLLWWGGQFWQQWDEVRVTTVISNFLCFFVVFVFYKRFHHFPGAQSLFYVIPTIVLVYLLAFAALFFVRAGYSRPVLLLSLGLAVVCFFAGHFVRLRVRRLQLAVVPFGEQPSLRREADVDACTLAEPAFHGRRFDAVIADLRADLPAEWQTFLARCTLAHVPVYHVRQIRERLTGRIKIEHLSENEFGTLLPDPNYAFIKRVTELLLVLATLPLWLPLLLATAVLIRLESPGPALFVQQRVGQGGRLFNMYKLRSMYLASPGSGARFAGANDSRVTRVGRFIRRTRLDEVPQFFNVLKGDMSLIGPRPEQREFVAQFERQIPFYVYRHVVRPGITGWAQVRHGYAASADDTRIKIEHDFYYIKHFSFWLDLLVVYKTLQTMVTGFGAR</sequence>
<evidence type="ECO:0000259" key="8">
    <source>
        <dbReference type="Pfam" id="PF02397"/>
    </source>
</evidence>
<evidence type="ECO:0000313" key="10">
    <source>
        <dbReference type="Proteomes" id="UP000240243"/>
    </source>
</evidence>
<dbReference type="AlphaFoldDB" id="A0A2P7R440"/>
<dbReference type="PANTHER" id="PTHR30576">
    <property type="entry name" value="COLANIC BIOSYNTHESIS UDP-GLUCOSE LIPID CARRIER TRANSFERASE"/>
    <property type="match status" value="1"/>
</dbReference>
<dbReference type="NCBIfam" id="TIGR03025">
    <property type="entry name" value="EPS_sugtrans"/>
    <property type="match status" value="1"/>
</dbReference>
<reference evidence="9 10" key="1">
    <citation type="submission" date="2018-03" db="EMBL/GenBank/DDBJ databases">
        <title>The draft genome of Zobellella sp. 59N8.</title>
        <authorList>
            <person name="Liu L."/>
            <person name="Li L."/>
            <person name="Zhang X."/>
            <person name="Liang L."/>
            <person name="Wang T."/>
        </authorList>
    </citation>
    <scope>NUCLEOTIDE SEQUENCE [LARGE SCALE GENOMIC DNA]</scope>
    <source>
        <strain evidence="9 10">59N8</strain>
    </source>
</reference>
<dbReference type="EMBL" id="PXYG01000005">
    <property type="protein sequence ID" value="PSJ44955.1"/>
    <property type="molecule type" value="Genomic_DNA"/>
</dbReference>
<protein>
    <submittedName>
        <fullName evidence="9">Glycosyl transferase</fullName>
    </submittedName>
</protein>
<dbReference type="InterPro" id="IPR017475">
    <property type="entry name" value="EPS_sugar_tfrase"/>
</dbReference>
<feature type="transmembrane region" description="Helical" evidence="7">
    <location>
        <begin position="241"/>
        <end position="262"/>
    </location>
</feature>
<evidence type="ECO:0000256" key="5">
    <source>
        <dbReference type="ARBA" id="ARBA00022989"/>
    </source>
</evidence>
<dbReference type="Pfam" id="PF02397">
    <property type="entry name" value="Bac_transf"/>
    <property type="match status" value="1"/>
</dbReference>
<evidence type="ECO:0000256" key="3">
    <source>
        <dbReference type="ARBA" id="ARBA00022679"/>
    </source>
</evidence>
<keyword evidence="6 7" id="KW-0472">Membrane</keyword>
<dbReference type="Proteomes" id="UP000240243">
    <property type="component" value="Unassembled WGS sequence"/>
</dbReference>
<evidence type="ECO:0000256" key="7">
    <source>
        <dbReference type="SAM" id="Phobius"/>
    </source>
</evidence>
<keyword evidence="3 9" id="KW-0808">Transferase</keyword>
<feature type="transmembrane region" description="Helical" evidence="7">
    <location>
        <begin position="82"/>
        <end position="105"/>
    </location>
</feature>
<keyword evidence="4 7" id="KW-0812">Transmembrane</keyword>
<keyword evidence="5 7" id="KW-1133">Transmembrane helix</keyword>
<evidence type="ECO:0000313" key="9">
    <source>
        <dbReference type="EMBL" id="PSJ44955.1"/>
    </source>
</evidence>
<evidence type="ECO:0000256" key="2">
    <source>
        <dbReference type="ARBA" id="ARBA00006464"/>
    </source>
</evidence>
<comment type="caution">
    <text evidence="9">The sequence shown here is derived from an EMBL/GenBank/DDBJ whole genome shotgun (WGS) entry which is preliminary data.</text>
</comment>
<gene>
    <name evidence="9" type="ORF">C7H85_13075</name>
</gene>
<dbReference type="GO" id="GO:0016780">
    <property type="term" value="F:phosphotransferase activity, for other substituted phosphate groups"/>
    <property type="evidence" value="ECO:0007669"/>
    <property type="project" value="TreeGrafter"/>
</dbReference>
<dbReference type="GO" id="GO:0016020">
    <property type="term" value="C:membrane"/>
    <property type="evidence" value="ECO:0007669"/>
    <property type="project" value="UniProtKB-SubCell"/>
</dbReference>
<feature type="transmembrane region" description="Helical" evidence="7">
    <location>
        <begin position="53"/>
        <end position="70"/>
    </location>
</feature>
<comment type="similarity">
    <text evidence="2">Belongs to the bacterial sugar transferase family.</text>
</comment>
<keyword evidence="10" id="KW-1185">Reference proteome</keyword>
<dbReference type="OrthoDB" id="9808602at2"/>
<comment type="subcellular location">
    <subcellularLocation>
        <location evidence="1">Membrane</location>
        <topology evidence="1">Multi-pass membrane protein</topology>
    </subcellularLocation>
</comment>
<organism evidence="9 10">
    <name type="scientific">Zobellella endophytica</name>
    <dbReference type="NCBI Taxonomy" id="2116700"/>
    <lineage>
        <taxon>Bacteria</taxon>
        <taxon>Pseudomonadati</taxon>
        <taxon>Pseudomonadota</taxon>
        <taxon>Gammaproteobacteria</taxon>
        <taxon>Aeromonadales</taxon>
        <taxon>Aeromonadaceae</taxon>
        <taxon>Zobellella</taxon>
    </lineage>
</organism>
<feature type="domain" description="Bacterial sugar transferase" evidence="8">
    <location>
        <begin position="236"/>
        <end position="418"/>
    </location>
</feature>
<evidence type="ECO:0000256" key="4">
    <source>
        <dbReference type="ARBA" id="ARBA00022692"/>
    </source>
</evidence>
<evidence type="ECO:0000256" key="1">
    <source>
        <dbReference type="ARBA" id="ARBA00004141"/>
    </source>
</evidence>
<feature type="transmembrane region" description="Helical" evidence="7">
    <location>
        <begin position="21"/>
        <end position="41"/>
    </location>
</feature>
<proteinExistence type="inferred from homology"/>